<protein>
    <submittedName>
        <fullName evidence="2">Uncharacterized protein</fullName>
    </submittedName>
</protein>
<evidence type="ECO:0000313" key="2">
    <source>
        <dbReference type="EMBL" id="SVC26781.1"/>
    </source>
</evidence>
<accession>A0A382KVW0</accession>
<proteinExistence type="predicted"/>
<organism evidence="2">
    <name type="scientific">marine metagenome</name>
    <dbReference type="NCBI Taxonomy" id="408172"/>
    <lineage>
        <taxon>unclassified sequences</taxon>
        <taxon>metagenomes</taxon>
        <taxon>ecological metagenomes</taxon>
    </lineage>
</organism>
<feature type="region of interest" description="Disordered" evidence="1">
    <location>
        <begin position="83"/>
        <end position="106"/>
    </location>
</feature>
<gene>
    <name evidence="2" type="ORF">METZ01_LOCUS279635</name>
</gene>
<reference evidence="2" key="1">
    <citation type="submission" date="2018-05" db="EMBL/GenBank/DDBJ databases">
        <authorList>
            <person name="Lanie J.A."/>
            <person name="Ng W.-L."/>
            <person name="Kazmierczak K.M."/>
            <person name="Andrzejewski T.M."/>
            <person name="Davidsen T.M."/>
            <person name="Wayne K.J."/>
            <person name="Tettelin H."/>
            <person name="Glass J.I."/>
            <person name="Rusch D."/>
            <person name="Podicherti R."/>
            <person name="Tsui H.-C.T."/>
            <person name="Winkler M.E."/>
        </authorList>
    </citation>
    <scope>NUCLEOTIDE SEQUENCE</scope>
</reference>
<evidence type="ECO:0000256" key="1">
    <source>
        <dbReference type="SAM" id="MobiDB-lite"/>
    </source>
</evidence>
<sequence length="128" mass="14060">MLAVYSVLNVNHRLPRPRYLDFADSLENLSAHHGGLHCHLGCGEVVLSEHLDVTARACDFAEVSNQPSRAGYQEQGYADLRSLLPTRPADGAEPDAGGDSDYRGEQECQSLVGDYQPEALNRELLQSH</sequence>
<dbReference type="EMBL" id="UINC01082217">
    <property type="protein sequence ID" value="SVC26781.1"/>
    <property type="molecule type" value="Genomic_DNA"/>
</dbReference>
<dbReference type="AlphaFoldDB" id="A0A382KVW0"/>
<name>A0A382KVW0_9ZZZZ</name>